<evidence type="ECO:0000256" key="2">
    <source>
        <dbReference type="SAM" id="Phobius"/>
    </source>
</evidence>
<protein>
    <submittedName>
        <fullName evidence="3">Uncharacterized protein</fullName>
    </submittedName>
</protein>
<proteinExistence type="predicted"/>
<sequence length="437" mass="47647">MNAIIPLSPDAPAKATLMAARPIGAVETIEGGPRPPARTPKPSALHQSSAVPAARRHLVAGGYLIAPKKAGLSRCSLLASVLALGAGSLALLIPPSDVLPAKADDHNLSPEAAAVAALTQTVRVACDSCPFPESGNSFTNTPNDLVLTLGLDPDRRDTITLNGKPLFPTIYTKDAPTPYTVVQRSLADGTEFQVPVDLDLFIESDATGLSRLRLHVLGVAGWKTRATMHILEFPVFQNQMGEVFIGEVHVRPPTPAEASAVLCQDNFVCRWKAYLYDAVHTLARKAKSMRKGGCRGKKHGHPAHGDKSAAVHEEKEHGHHRHHHEHGEGKTGHGYEHKWRWFKWVAIIVRLVLACLVIAAITITIGLFFTLIVSSIIHILISGWMYFRGRSCRRQNAAPVDEEEQGLMSKEEESETYTVVNEYSDQLPVYVEAPEKQ</sequence>
<dbReference type="PANTHER" id="PTHR40622:SF1">
    <property type="match status" value="1"/>
</dbReference>
<dbReference type="Proteomes" id="UP001221413">
    <property type="component" value="Unassembled WGS sequence"/>
</dbReference>
<dbReference type="EMBL" id="JAQGDS010000005">
    <property type="protein sequence ID" value="KAJ6260682.1"/>
    <property type="molecule type" value="Genomic_DNA"/>
</dbReference>
<accession>A0AAD6J288</accession>
<feature type="compositionally biased region" description="Basic residues" evidence="1">
    <location>
        <begin position="290"/>
        <end position="302"/>
    </location>
</feature>
<feature type="transmembrane region" description="Helical" evidence="2">
    <location>
        <begin position="341"/>
        <end position="361"/>
    </location>
</feature>
<keyword evidence="2" id="KW-0812">Transmembrane</keyword>
<comment type="caution">
    <text evidence="3">The sequence shown here is derived from an EMBL/GenBank/DDBJ whole genome shotgun (WGS) entry which is preliminary data.</text>
</comment>
<keyword evidence="2" id="KW-0472">Membrane</keyword>
<feature type="compositionally biased region" description="Basic and acidic residues" evidence="1">
    <location>
        <begin position="303"/>
        <end position="317"/>
    </location>
</feature>
<feature type="transmembrane region" description="Helical" evidence="2">
    <location>
        <begin position="367"/>
        <end position="387"/>
    </location>
</feature>
<evidence type="ECO:0000313" key="3">
    <source>
        <dbReference type="EMBL" id="KAJ6260682.1"/>
    </source>
</evidence>
<evidence type="ECO:0000256" key="1">
    <source>
        <dbReference type="SAM" id="MobiDB-lite"/>
    </source>
</evidence>
<keyword evidence="4" id="KW-1185">Reference proteome</keyword>
<dbReference type="AlphaFoldDB" id="A0AAD6J288"/>
<evidence type="ECO:0000313" key="4">
    <source>
        <dbReference type="Proteomes" id="UP001221413"/>
    </source>
</evidence>
<feature type="region of interest" description="Disordered" evidence="1">
    <location>
        <begin position="290"/>
        <end position="333"/>
    </location>
</feature>
<name>A0AAD6J288_DREDA</name>
<feature type="region of interest" description="Disordered" evidence="1">
    <location>
        <begin position="27"/>
        <end position="50"/>
    </location>
</feature>
<gene>
    <name evidence="3" type="ORF">Dda_4909</name>
</gene>
<keyword evidence="2" id="KW-1133">Transmembrane helix</keyword>
<organism evidence="3 4">
    <name type="scientific">Drechslerella dactyloides</name>
    <name type="common">Nematode-trapping fungus</name>
    <name type="synonym">Arthrobotrys dactyloides</name>
    <dbReference type="NCBI Taxonomy" id="74499"/>
    <lineage>
        <taxon>Eukaryota</taxon>
        <taxon>Fungi</taxon>
        <taxon>Dikarya</taxon>
        <taxon>Ascomycota</taxon>
        <taxon>Pezizomycotina</taxon>
        <taxon>Orbiliomycetes</taxon>
        <taxon>Orbiliales</taxon>
        <taxon>Orbiliaceae</taxon>
        <taxon>Drechslerella</taxon>
    </lineage>
</organism>
<reference evidence="3" key="1">
    <citation type="submission" date="2023-01" db="EMBL/GenBank/DDBJ databases">
        <title>The chitinases involved in constricting ring structure development in the nematode-trapping fungus Drechslerella dactyloides.</title>
        <authorList>
            <person name="Wang R."/>
            <person name="Zhang L."/>
            <person name="Tang P."/>
            <person name="Li S."/>
            <person name="Liang L."/>
        </authorList>
    </citation>
    <scope>NUCLEOTIDE SEQUENCE</scope>
    <source>
        <strain evidence="3">YMF1.00031</strain>
    </source>
</reference>
<dbReference type="PANTHER" id="PTHR40622">
    <property type="match status" value="1"/>
</dbReference>